<dbReference type="RefSeq" id="WP_210100922.1">
    <property type="nucleotide sequence ID" value="NZ_BAABLK010000094.1"/>
</dbReference>
<gene>
    <name evidence="1" type="ORF">GCM10025778_36360</name>
</gene>
<name>A0ABP9TR87_9MICC</name>
<evidence type="ECO:0000313" key="1">
    <source>
        <dbReference type="EMBL" id="GAA5229097.1"/>
    </source>
</evidence>
<dbReference type="Proteomes" id="UP001501257">
    <property type="component" value="Unassembled WGS sequence"/>
</dbReference>
<organism evidence="1 2">
    <name type="scientific">Paeniglutamicibacter antarcticus</name>
    <dbReference type="NCBI Taxonomy" id="494023"/>
    <lineage>
        <taxon>Bacteria</taxon>
        <taxon>Bacillati</taxon>
        <taxon>Actinomycetota</taxon>
        <taxon>Actinomycetes</taxon>
        <taxon>Micrococcales</taxon>
        <taxon>Micrococcaceae</taxon>
        <taxon>Paeniglutamicibacter</taxon>
    </lineage>
</organism>
<evidence type="ECO:0000313" key="2">
    <source>
        <dbReference type="Proteomes" id="UP001501257"/>
    </source>
</evidence>
<keyword evidence="2" id="KW-1185">Reference proteome</keyword>
<accession>A0ABP9TR87</accession>
<dbReference type="EMBL" id="BAABLK010000094">
    <property type="protein sequence ID" value="GAA5229097.1"/>
    <property type="molecule type" value="Genomic_DNA"/>
</dbReference>
<sequence length="124" mass="13343">MKATVPVSAPSVLQEYYRIPAAGSDAYGEQQELRGLVRNHLNFIASLAVRHMDSTEGFLRGVLGLVSTVRSITVFGEVHDDPASGVLCDAEMPGGNLRSTIRDGMIDMLNRHDDGQDCIAKGGQ</sequence>
<comment type="caution">
    <text evidence="1">The sequence shown here is derived from an EMBL/GenBank/DDBJ whole genome shotgun (WGS) entry which is preliminary data.</text>
</comment>
<reference evidence="2" key="1">
    <citation type="journal article" date="2019" name="Int. J. Syst. Evol. Microbiol.">
        <title>The Global Catalogue of Microorganisms (GCM) 10K type strain sequencing project: providing services to taxonomists for standard genome sequencing and annotation.</title>
        <authorList>
            <consortium name="The Broad Institute Genomics Platform"/>
            <consortium name="The Broad Institute Genome Sequencing Center for Infectious Disease"/>
            <person name="Wu L."/>
            <person name="Ma J."/>
        </authorList>
    </citation>
    <scope>NUCLEOTIDE SEQUENCE [LARGE SCALE GENOMIC DNA]</scope>
    <source>
        <strain evidence="2">JCM 18952</strain>
    </source>
</reference>
<protein>
    <submittedName>
        <fullName evidence="1">Uncharacterized protein</fullName>
    </submittedName>
</protein>
<proteinExistence type="predicted"/>